<protein>
    <recommendedName>
        <fullName evidence="4">U3 small nucleolar RNA-associated protein 4</fullName>
    </recommendedName>
</protein>
<dbReference type="GO" id="GO:0030686">
    <property type="term" value="C:90S preribosome"/>
    <property type="evidence" value="ECO:0007669"/>
    <property type="project" value="InterPro"/>
</dbReference>
<dbReference type="PANTHER" id="PTHR44163">
    <property type="entry name" value="U3 SMALL NUCLEOLAR RNA-ASSOCIATED PROTEIN 4 HOMOLOG"/>
    <property type="match status" value="1"/>
</dbReference>
<dbReference type="SMART" id="SM00320">
    <property type="entry name" value="WD40"/>
    <property type="match status" value="5"/>
</dbReference>
<keyword evidence="3" id="KW-1185">Reference proteome</keyword>
<dbReference type="GO" id="GO:0034455">
    <property type="term" value="C:t-UTP complex"/>
    <property type="evidence" value="ECO:0007669"/>
    <property type="project" value="TreeGrafter"/>
</dbReference>
<dbReference type="InterPro" id="IPR001680">
    <property type="entry name" value="WD40_rpt"/>
</dbReference>
<dbReference type="OrthoDB" id="8883818at2759"/>
<dbReference type="SUPFAM" id="SSF50969">
    <property type="entry name" value="YVTN repeat-like/Quinoprotein amine dehydrogenase"/>
    <property type="match status" value="2"/>
</dbReference>
<evidence type="ECO:0000313" key="2">
    <source>
        <dbReference type="EMBL" id="RXK37018.1"/>
    </source>
</evidence>
<dbReference type="EMBL" id="SDIL01000080">
    <property type="protein sequence ID" value="RXK37018.1"/>
    <property type="molecule type" value="Genomic_DNA"/>
</dbReference>
<feature type="region of interest" description="Disordered" evidence="1">
    <location>
        <begin position="650"/>
        <end position="691"/>
    </location>
</feature>
<dbReference type="InParanoid" id="A0A4Q1BHE0"/>
<dbReference type="PANTHER" id="PTHR44163:SF1">
    <property type="entry name" value="U3 SMALL NUCLEOLAR RNA-ASSOCIATED PROTEIN 4 HOMOLOG"/>
    <property type="match status" value="1"/>
</dbReference>
<reference evidence="2 3" key="1">
    <citation type="submission" date="2016-06" db="EMBL/GenBank/DDBJ databases">
        <title>Evolution of pathogenesis and genome organization in the Tremellales.</title>
        <authorList>
            <person name="Cuomo C."/>
            <person name="Litvintseva A."/>
            <person name="Heitman J."/>
            <person name="Chen Y."/>
            <person name="Sun S."/>
            <person name="Springer D."/>
            <person name="Dromer F."/>
            <person name="Young S."/>
            <person name="Zeng Q."/>
            <person name="Chapman S."/>
            <person name="Gujja S."/>
            <person name="Saif S."/>
            <person name="Birren B."/>
        </authorList>
    </citation>
    <scope>NUCLEOTIDE SEQUENCE [LARGE SCALE GENOMIC DNA]</scope>
    <source>
        <strain evidence="2 3">ATCC 28783</strain>
    </source>
</reference>
<dbReference type="Proteomes" id="UP000289152">
    <property type="component" value="Unassembled WGS sequence"/>
</dbReference>
<dbReference type="InterPro" id="IPR046351">
    <property type="entry name" value="UTP4"/>
</dbReference>
<evidence type="ECO:0008006" key="4">
    <source>
        <dbReference type="Google" id="ProtNLM"/>
    </source>
</evidence>
<dbReference type="GO" id="GO:0003723">
    <property type="term" value="F:RNA binding"/>
    <property type="evidence" value="ECO:0007669"/>
    <property type="project" value="TreeGrafter"/>
</dbReference>
<name>A0A4Q1BHE0_TREME</name>
<dbReference type="InterPro" id="IPR015943">
    <property type="entry name" value="WD40/YVTN_repeat-like_dom_sf"/>
</dbReference>
<dbReference type="VEuPathDB" id="FungiDB:TREMEDRAFT_71590"/>
<proteinExistence type="predicted"/>
<gene>
    <name evidence="2" type="ORF">M231_05725</name>
</gene>
<dbReference type="InterPro" id="IPR011044">
    <property type="entry name" value="Quino_amine_DH_bsu"/>
</dbReference>
<dbReference type="GO" id="GO:0032040">
    <property type="term" value="C:small-subunit processome"/>
    <property type="evidence" value="ECO:0007669"/>
    <property type="project" value="TreeGrafter"/>
</dbReference>
<evidence type="ECO:0000313" key="3">
    <source>
        <dbReference type="Proteomes" id="UP000289152"/>
    </source>
</evidence>
<feature type="region of interest" description="Disordered" evidence="1">
    <location>
        <begin position="32"/>
        <end position="54"/>
    </location>
</feature>
<dbReference type="AlphaFoldDB" id="A0A4Q1BHE0"/>
<sequence>MSPPTIPLHRIRFYDHTPSPITLISFSPLPLPPIHTSPPNPSTSKTHTDGSYQPSPLFVARENGQVEIWQHVESPDGYSNWFLQKILPPTLTHQGISTMTLVIRDPEEFWRKGYDVPKVEDLRLFVSSSDSDDLVERCLHTGRILNTYPIPSPPLWSISVSPTHSLLCLSTTSPSLHFLSITPEGLSPPSHLLRCDPLPSRVRTVSIAWGPPELIQIDNQWNWKDTYVVTGNSDSSFRKWELPQLSHSSTIGGNTKLRAGQKGTIVWGIAVLPDGGVVTSDSLGSVVFWDGKTMAQRQSFGAHKADGMCLVVGPGGKTIYTSGPDQRICQFVLLPPSSPSSPPTWTLTSSRRMHTHDIRSLSIFPPYVCLPNQLQSYSTTTTNTPESTIAAHPSDSIVARPDTRTFPRIRERRINPNHSPILASGGWDMHLSLLPASEPSLISERLKNPLGKPGKSRVVFEDALVRRLSPLSEGRVSVAEIGRLILGRRDRGVGVWRVKQGDEGWEKVLEMDFKLRTNLISSSISPDGRWIVVSDLYEPKLFLLDPSTTPLKPKRIKSLPDLLNSHPSVTKNSGASTVMFTPDNKRLVLGLVSGEVVVLDLPSLKHTEGLDVKIVGVFKCETSGKVLRGKPTHNSRLKMSNGLSHIHVNGVMSGNVNGDEGQGEDESMDVDRRDSSEDEDDEDGDVAEDLKVRDVGRGDDTGIKWVSCLTASSDGQWLAVAVGSWVGVYNLDTMRLYSTLPTFPSSPITLSFPPSHPSLLFILLPTHTLEIYHPDSKSFLPSTKEVDHLNEVLKGQYLPVTGMVFSPTIPSHSVVTSSQIPTSQGKTNDDTGENDRLVKVVFWSGEWIVTARLDLDSILRPREKIRKRSRRRKAISSVVNGVESYVEGNEPGERDGTGGMNQIDQVDRVSGKNGVEKIHGLGEIGEMVEKNAMKMSGERIKLNTEFRCVVGVGWFSSSNDVNLMDEGNKLGEEVSRGERRKEELVIVERPWSDYANELPAVFFTGGFGRA</sequence>
<feature type="compositionally biased region" description="Pro residues" evidence="1">
    <location>
        <begin position="32"/>
        <end position="41"/>
    </location>
</feature>
<dbReference type="STRING" id="5217.A0A4Q1BHE0"/>
<dbReference type="FunCoup" id="A0A4Q1BHE0">
    <property type="interactions" value="497"/>
</dbReference>
<evidence type="ECO:0000256" key="1">
    <source>
        <dbReference type="SAM" id="MobiDB-lite"/>
    </source>
</evidence>
<dbReference type="GO" id="GO:0000462">
    <property type="term" value="P:maturation of SSU-rRNA from tricistronic rRNA transcript (SSU-rRNA, 5.8S rRNA, LSU-rRNA)"/>
    <property type="evidence" value="ECO:0007669"/>
    <property type="project" value="InterPro"/>
</dbReference>
<accession>A0A4Q1BHE0</accession>
<comment type="caution">
    <text evidence="2">The sequence shown here is derived from an EMBL/GenBank/DDBJ whole genome shotgun (WGS) entry which is preliminary data.</text>
</comment>
<organism evidence="2 3">
    <name type="scientific">Tremella mesenterica</name>
    <name type="common">Jelly fungus</name>
    <dbReference type="NCBI Taxonomy" id="5217"/>
    <lineage>
        <taxon>Eukaryota</taxon>
        <taxon>Fungi</taxon>
        <taxon>Dikarya</taxon>
        <taxon>Basidiomycota</taxon>
        <taxon>Agaricomycotina</taxon>
        <taxon>Tremellomycetes</taxon>
        <taxon>Tremellales</taxon>
        <taxon>Tremellaceae</taxon>
        <taxon>Tremella</taxon>
    </lineage>
</organism>
<feature type="compositionally biased region" description="Acidic residues" evidence="1">
    <location>
        <begin position="676"/>
        <end position="687"/>
    </location>
</feature>
<dbReference type="Gene3D" id="2.130.10.10">
    <property type="entry name" value="YVTN repeat-like/Quinoprotein amine dehydrogenase"/>
    <property type="match status" value="2"/>
</dbReference>